<dbReference type="SUPFAM" id="SSF55785">
    <property type="entry name" value="PYP-like sensor domain (PAS domain)"/>
    <property type="match status" value="1"/>
</dbReference>
<dbReference type="InterPro" id="IPR052155">
    <property type="entry name" value="Biofilm_reg_signaling"/>
</dbReference>
<reference evidence="6 7" key="1">
    <citation type="submission" date="2019-11" db="EMBL/GenBank/DDBJ databases">
        <title>Isolation of a new High Light Tolerant Cyanobacteria.</title>
        <authorList>
            <person name="Dobson Z."/>
            <person name="Vaughn N."/>
            <person name="Vaughn M."/>
            <person name="Fromme P."/>
            <person name="Mazor Y."/>
        </authorList>
    </citation>
    <scope>NUCLEOTIDE SEQUENCE [LARGE SCALE GENOMIC DNA]</scope>
    <source>
        <strain evidence="6 7">0216</strain>
    </source>
</reference>
<dbReference type="CDD" id="cd01948">
    <property type="entry name" value="EAL"/>
    <property type="match status" value="1"/>
</dbReference>
<dbReference type="Pfam" id="PF13426">
    <property type="entry name" value="PAS_9"/>
    <property type="match status" value="1"/>
</dbReference>
<sequence length="596" mass="67635">MISRQHSSGNVMKNPISAISSSSTQKLSDLVGKNRSEEVTLLAAAVHSAHDSIVITDTELDYPGPRIVFVNKAFTKMTGYQESEIIGKTPRILQGPNTDRTIFRELKNKLRKGKVFFGEAINYRKDGTEFYNQWHIEPIYNSEGKLTHYLAIQRDVTEKKEAEKKLIYDAFHDSLTGLYNRGWFLNELHKSLIKANQCQDSMFALLFLDLDGFKLINDTLGHSVGDVFLQEVAQRIKKSIRPQDKLARLGGDEFTIIIENVNDLSIVSKIADRIQFNLQKPLMLGSQEVFTSCSIGIALSNLGYETQEEMLRDADLAMYRAKSLGKSRSAIFNKTMHQVAVKRLNLENDLRKALEREQLELFYQPIVSVSEQTIVGFESLLRWHHPEKGAISPAEFIPLAEETGLIIDIGKWVLTKACEQSRKFNQLNSSNSLFMNINLSPRQFKQSDLVATVDDILQKTKCDRHLIKLEITESAILGNNNTADLMLKELKELGVKLCIDDFGTGYSSLSRLYQFPIDILKVDSCFIRAIGKHEKKEKILASIVNLAHNLDMEVVAEGVETEFQLNKVKQYQCEYVQGYLFGHPQSSQDIEKLIRS</sequence>
<dbReference type="RefSeq" id="WP_155084235.1">
    <property type="nucleotide sequence ID" value="NZ_WMIA01000017.1"/>
</dbReference>
<dbReference type="PROSITE" id="PS50887">
    <property type="entry name" value="GGDEF"/>
    <property type="match status" value="1"/>
</dbReference>
<feature type="region of interest" description="Disordered" evidence="1">
    <location>
        <begin position="1"/>
        <end position="20"/>
    </location>
</feature>
<dbReference type="SMART" id="SM00052">
    <property type="entry name" value="EAL"/>
    <property type="match status" value="1"/>
</dbReference>
<organism evidence="6 7">
    <name type="scientific">Cyanobacterium aponinum 0216</name>
    <dbReference type="NCBI Taxonomy" id="2676140"/>
    <lineage>
        <taxon>Bacteria</taxon>
        <taxon>Bacillati</taxon>
        <taxon>Cyanobacteriota</taxon>
        <taxon>Cyanophyceae</taxon>
        <taxon>Oscillatoriophycideae</taxon>
        <taxon>Chroococcales</taxon>
        <taxon>Geminocystaceae</taxon>
        <taxon>Cyanobacterium</taxon>
    </lineage>
</organism>
<proteinExistence type="predicted"/>
<evidence type="ECO:0000313" key="7">
    <source>
        <dbReference type="Proteomes" id="UP000437131"/>
    </source>
</evidence>
<dbReference type="PANTHER" id="PTHR44757:SF2">
    <property type="entry name" value="BIOFILM ARCHITECTURE MAINTENANCE PROTEIN MBAA"/>
    <property type="match status" value="1"/>
</dbReference>
<dbReference type="InterPro" id="IPR035919">
    <property type="entry name" value="EAL_sf"/>
</dbReference>
<dbReference type="NCBIfam" id="TIGR00229">
    <property type="entry name" value="sensory_box"/>
    <property type="match status" value="1"/>
</dbReference>
<dbReference type="SUPFAM" id="SSF55073">
    <property type="entry name" value="Nucleotide cyclase"/>
    <property type="match status" value="1"/>
</dbReference>
<evidence type="ECO:0000313" key="6">
    <source>
        <dbReference type="EMBL" id="MTF39782.1"/>
    </source>
</evidence>
<dbReference type="InterPro" id="IPR001633">
    <property type="entry name" value="EAL_dom"/>
</dbReference>
<dbReference type="SUPFAM" id="SSF141868">
    <property type="entry name" value="EAL domain-like"/>
    <property type="match status" value="1"/>
</dbReference>
<dbReference type="Pfam" id="PF00990">
    <property type="entry name" value="GGDEF"/>
    <property type="match status" value="1"/>
</dbReference>
<dbReference type="Proteomes" id="UP000437131">
    <property type="component" value="Unassembled WGS sequence"/>
</dbReference>
<feature type="domain" description="PAC" evidence="3">
    <location>
        <begin position="116"/>
        <end position="168"/>
    </location>
</feature>
<comment type="caution">
    <text evidence="6">The sequence shown here is derived from an EMBL/GenBank/DDBJ whole genome shotgun (WGS) entry which is preliminary data.</text>
</comment>
<dbReference type="SMART" id="SM00091">
    <property type="entry name" value="PAS"/>
    <property type="match status" value="1"/>
</dbReference>
<dbReference type="PANTHER" id="PTHR44757">
    <property type="entry name" value="DIGUANYLATE CYCLASE DGCP"/>
    <property type="match status" value="1"/>
</dbReference>
<feature type="domain" description="EAL" evidence="4">
    <location>
        <begin position="343"/>
        <end position="596"/>
    </location>
</feature>
<gene>
    <name evidence="6" type="ORF">GGC33_12720</name>
</gene>
<dbReference type="SMART" id="SM00086">
    <property type="entry name" value="PAC"/>
    <property type="match status" value="1"/>
</dbReference>
<evidence type="ECO:0000259" key="4">
    <source>
        <dbReference type="PROSITE" id="PS50883"/>
    </source>
</evidence>
<dbReference type="Pfam" id="PF00563">
    <property type="entry name" value="EAL"/>
    <property type="match status" value="1"/>
</dbReference>
<evidence type="ECO:0000259" key="5">
    <source>
        <dbReference type="PROSITE" id="PS50887"/>
    </source>
</evidence>
<dbReference type="NCBIfam" id="TIGR00254">
    <property type="entry name" value="GGDEF"/>
    <property type="match status" value="1"/>
</dbReference>
<feature type="domain" description="PAS" evidence="2">
    <location>
        <begin position="38"/>
        <end position="113"/>
    </location>
</feature>
<dbReference type="PROSITE" id="PS50112">
    <property type="entry name" value="PAS"/>
    <property type="match status" value="1"/>
</dbReference>
<dbReference type="CDD" id="cd00130">
    <property type="entry name" value="PAS"/>
    <property type="match status" value="1"/>
</dbReference>
<dbReference type="InterPro" id="IPR000014">
    <property type="entry name" value="PAS"/>
</dbReference>
<accession>A0A844GXJ5</accession>
<dbReference type="SMART" id="SM00267">
    <property type="entry name" value="GGDEF"/>
    <property type="match status" value="1"/>
</dbReference>
<dbReference type="PROSITE" id="PS50883">
    <property type="entry name" value="EAL"/>
    <property type="match status" value="1"/>
</dbReference>
<name>A0A844GXJ5_9CHRO</name>
<dbReference type="Gene3D" id="3.20.20.450">
    <property type="entry name" value="EAL domain"/>
    <property type="match status" value="1"/>
</dbReference>
<dbReference type="PROSITE" id="PS50113">
    <property type="entry name" value="PAC"/>
    <property type="match status" value="1"/>
</dbReference>
<evidence type="ECO:0000259" key="2">
    <source>
        <dbReference type="PROSITE" id="PS50112"/>
    </source>
</evidence>
<evidence type="ECO:0000259" key="3">
    <source>
        <dbReference type="PROSITE" id="PS50113"/>
    </source>
</evidence>
<protein>
    <submittedName>
        <fullName evidence="6">EAL domain-containing protein</fullName>
    </submittedName>
</protein>
<dbReference type="InterPro" id="IPR000160">
    <property type="entry name" value="GGDEF_dom"/>
</dbReference>
<dbReference type="Gene3D" id="3.30.450.20">
    <property type="entry name" value="PAS domain"/>
    <property type="match status" value="1"/>
</dbReference>
<dbReference type="EMBL" id="WMIA01000017">
    <property type="protein sequence ID" value="MTF39782.1"/>
    <property type="molecule type" value="Genomic_DNA"/>
</dbReference>
<dbReference type="Gene3D" id="3.30.70.270">
    <property type="match status" value="1"/>
</dbReference>
<dbReference type="InterPro" id="IPR029787">
    <property type="entry name" value="Nucleotide_cyclase"/>
</dbReference>
<dbReference type="InterPro" id="IPR035965">
    <property type="entry name" value="PAS-like_dom_sf"/>
</dbReference>
<dbReference type="AlphaFoldDB" id="A0A844GXJ5"/>
<feature type="domain" description="GGDEF" evidence="5">
    <location>
        <begin position="201"/>
        <end position="334"/>
    </location>
</feature>
<dbReference type="InterPro" id="IPR043128">
    <property type="entry name" value="Rev_trsase/Diguanyl_cyclase"/>
</dbReference>
<dbReference type="CDD" id="cd01949">
    <property type="entry name" value="GGDEF"/>
    <property type="match status" value="1"/>
</dbReference>
<dbReference type="InterPro" id="IPR001610">
    <property type="entry name" value="PAC"/>
</dbReference>
<evidence type="ECO:0000256" key="1">
    <source>
        <dbReference type="SAM" id="MobiDB-lite"/>
    </source>
</evidence>
<dbReference type="InterPro" id="IPR000700">
    <property type="entry name" value="PAS-assoc_C"/>
</dbReference>